<dbReference type="Pfam" id="PF00072">
    <property type="entry name" value="Response_reg"/>
    <property type="match status" value="1"/>
</dbReference>
<evidence type="ECO:0000259" key="2">
    <source>
        <dbReference type="PROSITE" id="PS50110"/>
    </source>
</evidence>
<proteinExistence type="predicted"/>
<dbReference type="SMART" id="SM00850">
    <property type="entry name" value="LytTR"/>
    <property type="match status" value="1"/>
</dbReference>
<protein>
    <submittedName>
        <fullName evidence="4">DNA-binding LytR/AlgR family response regulator</fullName>
    </submittedName>
</protein>
<dbReference type="Gene3D" id="2.40.50.1020">
    <property type="entry name" value="LytTr DNA-binding domain"/>
    <property type="match status" value="1"/>
</dbReference>
<evidence type="ECO:0000313" key="4">
    <source>
        <dbReference type="EMBL" id="MDR6237870.1"/>
    </source>
</evidence>
<feature type="domain" description="Response regulatory" evidence="2">
    <location>
        <begin position="2"/>
        <end position="115"/>
    </location>
</feature>
<dbReference type="PROSITE" id="PS50930">
    <property type="entry name" value="HTH_LYTTR"/>
    <property type="match status" value="1"/>
</dbReference>
<dbReference type="SMART" id="SM00448">
    <property type="entry name" value="REC"/>
    <property type="match status" value="1"/>
</dbReference>
<reference evidence="4" key="1">
    <citation type="submission" date="2023-07" db="EMBL/GenBank/DDBJ databases">
        <title>Genomic Encyclopedia of Type Strains, Phase IV (KMG-IV): sequencing the most valuable type-strain genomes for metagenomic binning, comparative biology and taxonomic classification.</title>
        <authorList>
            <person name="Goeker M."/>
        </authorList>
    </citation>
    <scope>NUCLEOTIDE SEQUENCE</scope>
    <source>
        <strain evidence="4">DSM 26174</strain>
    </source>
</reference>
<organism evidence="4 5">
    <name type="scientific">Aureibacter tunicatorum</name>
    <dbReference type="NCBI Taxonomy" id="866807"/>
    <lineage>
        <taxon>Bacteria</taxon>
        <taxon>Pseudomonadati</taxon>
        <taxon>Bacteroidota</taxon>
        <taxon>Cytophagia</taxon>
        <taxon>Cytophagales</taxon>
        <taxon>Persicobacteraceae</taxon>
        <taxon>Aureibacter</taxon>
    </lineage>
</organism>
<accession>A0AAE3XL11</accession>
<keyword evidence="1" id="KW-0597">Phosphoprotein</keyword>
<dbReference type="Pfam" id="PF04397">
    <property type="entry name" value="LytTR"/>
    <property type="match status" value="1"/>
</dbReference>
<dbReference type="InterPro" id="IPR001789">
    <property type="entry name" value="Sig_transdc_resp-reg_receiver"/>
</dbReference>
<keyword evidence="5" id="KW-1185">Reference proteome</keyword>
<dbReference type="SUPFAM" id="SSF52172">
    <property type="entry name" value="CheY-like"/>
    <property type="match status" value="1"/>
</dbReference>
<evidence type="ECO:0000259" key="3">
    <source>
        <dbReference type="PROSITE" id="PS50930"/>
    </source>
</evidence>
<dbReference type="GO" id="GO:0000156">
    <property type="term" value="F:phosphorelay response regulator activity"/>
    <property type="evidence" value="ECO:0007669"/>
    <property type="project" value="InterPro"/>
</dbReference>
<keyword evidence="4" id="KW-0238">DNA-binding</keyword>
<dbReference type="EMBL" id="JAVDQD010000001">
    <property type="protein sequence ID" value="MDR6237870.1"/>
    <property type="molecule type" value="Genomic_DNA"/>
</dbReference>
<feature type="modified residue" description="4-aspartylphosphate" evidence="1">
    <location>
        <position position="55"/>
    </location>
</feature>
<dbReference type="GO" id="GO:0003677">
    <property type="term" value="F:DNA binding"/>
    <property type="evidence" value="ECO:0007669"/>
    <property type="project" value="UniProtKB-KW"/>
</dbReference>
<comment type="caution">
    <text evidence="4">The sequence shown here is derived from an EMBL/GenBank/DDBJ whole genome shotgun (WGS) entry which is preliminary data.</text>
</comment>
<dbReference type="RefSeq" id="WP_309937342.1">
    <property type="nucleotide sequence ID" value="NZ_AP025305.1"/>
</dbReference>
<sequence>MRILIIEDEYLTADWLEELIKSYDPEFEVVAKLMSVEESVKWLKENKHPNLIFQDIELTDGKCFEIYQQVKVNAPIVFTTAYSQYALEAFKLNSIDYIVKPYDKAEVKKVLDKFSNMKNMFSDNSQDDFQELLQLKDKPEKKRFLIKIGDKYKSIKSEEVAIIYYDEGISFIRLFNGDKYPIDNSLSDLEQQLNKEIFFRVNRKYIVNINSIGNISSWFNSRIIIETEPKTDEEMIVSRERVKSFKNWLDGGV</sequence>
<feature type="domain" description="HTH LytTR-type" evidence="3">
    <location>
        <begin position="144"/>
        <end position="251"/>
    </location>
</feature>
<dbReference type="InterPro" id="IPR011006">
    <property type="entry name" value="CheY-like_superfamily"/>
</dbReference>
<dbReference type="InterPro" id="IPR007492">
    <property type="entry name" value="LytTR_DNA-bd_dom"/>
</dbReference>
<name>A0AAE3XL11_9BACT</name>
<dbReference type="PANTHER" id="PTHR37299">
    <property type="entry name" value="TRANSCRIPTIONAL REGULATOR-RELATED"/>
    <property type="match status" value="1"/>
</dbReference>
<dbReference type="Proteomes" id="UP001185092">
    <property type="component" value="Unassembled WGS sequence"/>
</dbReference>
<gene>
    <name evidence="4" type="ORF">HNQ88_000846</name>
</gene>
<evidence type="ECO:0000313" key="5">
    <source>
        <dbReference type="Proteomes" id="UP001185092"/>
    </source>
</evidence>
<dbReference type="PANTHER" id="PTHR37299:SF1">
    <property type="entry name" value="STAGE 0 SPORULATION PROTEIN A HOMOLOG"/>
    <property type="match status" value="1"/>
</dbReference>
<dbReference type="PROSITE" id="PS50110">
    <property type="entry name" value="RESPONSE_REGULATORY"/>
    <property type="match status" value="1"/>
</dbReference>
<dbReference type="AlphaFoldDB" id="A0AAE3XL11"/>
<dbReference type="Gene3D" id="3.40.50.2300">
    <property type="match status" value="1"/>
</dbReference>
<dbReference type="InterPro" id="IPR046947">
    <property type="entry name" value="LytR-like"/>
</dbReference>
<evidence type="ECO:0000256" key="1">
    <source>
        <dbReference type="PROSITE-ProRule" id="PRU00169"/>
    </source>
</evidence>